<accession>A0A915HK33</accession>
<dbReference type="Proteomes" id="UP000887565">
    <property type="component" value="Unplaced"/>
</dbReference>
<evidence type="ECO:0000313" key="2">
    <source>
        <dbReference type="WBParaSite" id="nRc.2.0.1.t01931-RA"/>
    </source>
</evidence>
<keyword evidence="1" id="KW-1185">Reference proteome</keyword>
<proteinExistence type="predicted"/>
<name>A0A915HK33_ROMCU</name>
<organism evidence="1 2">
    <name type="scientific">Romanomermis culicivorax</name>
    <name type="common">Nematode worm</name>
    <dbReference type="NCBI Taxonomy" id="13658"/>
    <lineage>
        <taxon>Eukaryota</taxon>
        <taxon>Metazoa</taxon>
        <taxon>Ecdysozoa</taxon>
        <taxon>Nematoda</taxon>
        <taxon>Enoplea</taxon>
        <taxon>Dorylaimia</taxon>
        <taxon>Mermithida</taxon>
        <taxon>Mermithoidea</taxon>
        <taxon>Mermithidae</taxon>
        <taxon>Romanomermis</taxon>
    </lineage>
</organism>
<sequence length="151" mass="16859">MAIKEKHICDSWPMFLISRKDKMHVESAIYYLKEGGGKIISEKLVEWGNGRLDGNVMAGEEIKHGSPLQCLRGFVVLAAGRAALRVFGLANGPSSFSSSSEICKTLKRDFCIGMTIIVPTMIFLKMSIRLTNRNLENLILPSRNTEMLKLK</sequence>
<protein>
    <submittedName>
        <fullName evidence="2">Uncharacterized protein</fullName>
    </submittedName>
</protein>
<dbReference type="WBParaSite" id="nRc.2.0.1.t01931-RA">
    <property type="protein sequence ID" value="nRc.2.0.1.t01931-RA"/>
    <property type="gene ID" value="nRc.2.0.1.g01931"/>
</dbReference>
<reference evidence="2" key="1">
    <citation type="submission" date="2022-11" db="UniProtKB">
        <authorList>
            <consortium name="WormBaseParasite"/>
        </authorList>
    </citation>
    <scope>IDENTIFICATION</scope>
</reference>
<dbReference type="AlphaFoldDB" id="A0A915HK33"/>
<evidence type="ECO:0000313" key="1">
    <source>
        <dbReference type="Proteomes" id="UP000887565"/>
    </source>
</evidence>